<dbReference type="EMBL" id="CP015098">
    <property type="protein sequence ID" value="AMW15059.1"/>
    <property type="molecule type" value="Genomic_DNA"/>
</dbReference>
<sequence>MGAGQCNVKHCNRHLRDLITEGRVQPGFGVSHELPLDRAPMAYDKIDEFDERIEGCINVVLHLHA</sequence>
<proteinExistence type="predicted"/>
<dbReference type="STRING" id="1783515.A4E84_39760"/>
<dbReference type="AlphaFoldDB" id="A0A143CCT3"/>
<name>A0A143CCT3_9ACTN</name>
<evidence type="ECO:0000313" key="1">
    <source>
        <dbReference type="EMBL" id="AMW15059.1"/>
    </source>
</evidence>
<gene>
    <name evidence="1" type="ORF">A4E84_39760</name>
</gene>
<dbReference type="Gene3D" id="3.40.50.720">
    <property type="entry name" value="NAD(P)-binding Rossmann-like Domain"/>
    <property type="match status" value="1"/>
</dbReference>
<evidence type="ECO:0000313" key="2">
    <source>
        <dbReference type="Proteomes" id="UP000076096"/>
    </source>
</evidence>
<dbReference type="Proteomes" id="UP000076096">
    <property type="component" value="Chromosome"/>
</dbReference>
<organism evidence="1 2">
    <name type="scientific">Streptomyces qaidamensis</name>
    <dbReference type="NCBI Taxonomy" id="1783515"/>
    <lineage>
        <taxon>Bacteria</taxon>
        <taxon>Bacillati</taxon>
        <taxon>Actinomycetota</taxon>
        <taxon>Actinomycetes</taxon>
        <taxon>Kitasatosporales</taxon>
        <taxon>Streptomycetaceae</taxon>
        <taxon>Streptomyces</taxon>
        <taxon>Streptomyces aurantiacus group</taxon>
    </lineage>
</organism>
<accession>A0A143CCT3</accession>
<keyword evidence="2" id="KW-1185">Reference proteome</keyword>
<dbReference type="KEGG" id="stsi:A4E84_39760"/>
<protein>
    <submittedName>
        <fullName evidence="1">Uncharacterized protein</fullName>
    </submittedName>
</protein>
<reference evidence="2" key="1">
    <citation type="submission" date="2016-04" db="EMBL/GenBank/DDBJ databases">
        <authorList>
            <person name="Zhang B."/>
        </authorList>
    </citation>
    <scope>NUCLEOTIDE SEQUENCE [LARGE SCALE GENOMIC DNA]</scope>
    <source>
        <strain evidence="2">S10</strain>
    </source>
</reference>
<dbReference type="Gene3D" id="3.90.180.10">
    <property type="entry name" value="Medium-chain alcohol dehydrogenases, catalytic domain"/>
    <property type="match status" value="1"/>
</dbReference>